<feature type="compositionally biased region" description="Basic and acidic residues" evidence="1">
    <location>
        <begin position="558"/>
        <end position="582"/>
    </location>
</feature>
<feature type="signal peptide" evidence="3">
    <location>
        <begin position="1"/>
        <end position="29"/>
    </location>
</feature>
<evidence type="ECO:0000256" key="3">
    <source>
        <dbReference type="SAM" id="SignalP"/>
    </source>
</evidence>
<gene>
    <name evidence="4" type="ORF">B5E75_02610</name>
</gene>
<feature type="region of interest" description="Disordered" evidence="1">
    <location>
        <begin position="553"/>
        <end position="582"/>
    </location>
</feature>
<feature type="region of interest" description="Disordered" evidence="1">
    <location>
        <begin position="433"/>
        <end position="452"/>
    </location>
</feature>
<proteinExistence type="predicted"/>
<feature type="transmembrane region" description="Helical" evidence="2">
    <location>
        <begin position="590"/>
        <end position="608"/>
    </location>
</feature>
<dbReference type="AlphaFoldDB" id="A0A1Y4T4U0"/>
<evidence type="ECO:0000256" key="2">
    <source>
        <dbReference type="SAM" id="Phobius"/>
    </source>
</evidence>
<keyword evidence="2" id="KW-1133">Transmembrane helix</keyword>
<keyword evidence="2" id="KW-0812">Transmembrane</keyword>
<protein>
    <recommendedName>
        <fullName evidence="6">Gram-positive cocci surface proteins LPxTG domain-containing protein</fullName>
    </recommendedName>
</protein>
<name>A0A1Y4T4U0_9FIRM</name>
<dbReference type="Proteomes" id="UP000195305">
    <property type="component" value="Unassembled WGS sequence"/>
</dbReference>
<keyword evidence="5" id="KW-1185">Reference proteome</keyword>
<evidence type="ECO:0000313" key="5">
    <source>
        <dbReference type="Proteomes" id="UP000195305"/>
    </source>
</evidence>
<feature type="chain" id="PRO_5013096656" description="Gram-positive cocci surface proteins LPxTG domain-containing protein" evidence="3">
    <location>
        <begin position="30"/>
        <end position="618"/>
    </location>
</feature>
<keyword evidence="2" id="KW-0472">Membrane</keyword>
<reference evidence="4 5" key="1">
    <citation type="journal article" date="2018" name="BMC Genomics">
        <title>Whole genome sequencing and function prediction of 133 gut anaerobes isolated from chicken caecum in pure cultures.</title>
        <authorList>
            <person name="Medvecky M."/>
            <person name="Cejkova D."/>
            <person name="Polansky O."/>
            <person name="Karasova D."/>
            <person name="Kubasova T."/>
            <person name="Cizek A."/>
            <person name="Rychlik I."/>
        </authorList>
    </citation>
    <scope>NUCLEOTIDE SEQUENCE [LARGE SCALE GENOMIC DNA]</scope>
    <source>
        <strain evidence="4 5">An13</strain>
    </source>
</reference>
<evidence type="ECO:0000313" key="4">
    <source>
        <dbReference type="EMBL" id="OUQ35943.1"/>
    </source>
</evidence>
<dbReference type="EMBL" id="NFLJ01000005">
    <property type="protein sequence ID" value="OUQ35943.1"/>
    <property type="molecule type" value="Genomic_DNA"/>
</dbReference>
<comment type="caution">
    <text evidence="4">The sequence shown here is derived from an EMBL/GenBank/DDBJ whole genome shotgun (WGS) entry which is preliminary data.</text>
</comment>
<accession>A0A1Y4T4U0</accession>
<sequence length="618" mass="66994">MKKTRKILALGLSFVMMLGLCLTAGTAYAAGDVAFKEVSTAEAFKEAFENETDGEIRITGSFTITEPMETNPIPKTIIDERANPGTGYLANLINIDSQEEYEFNDVTFVANTKTKNLLSINGGANVTISNSTFDHEEASAGAPVIINQSEASFTGVNKMSLGQNSWYGINVDGNLAKAYFSDGTIDCQTLDNNPTQSVVCSENNALVSSLKLSVVETIDKNGKEQHAFVNANDLVDFVNAKHNQGQDVTVVRLREDIQLKETFNINEPMAIYGEGGAFVADNFTTKDNVITVTSDGVELNTLKIVTDESTKSGLHIYGVDVKTDGLEIDNRKTAGGAAIVLNGGKLELNALTILQLGENSWGGINIDNRFGTEPTLTVAKNASIVITSPKNSVGLYYVDADKQDSILLENVVNLPETVTVTMNNKEVTVNNGVITEPTQPTDPTTPVEDSKPEQETITITMKAIVDGKEVNLEELGLTLEDTQIKGIAKGSVLSEADLKELDSMKDGFNFEGYTFKGFFLDVEGTQVLKANVPFNEDTTIYMIWDKNIDVTVTPNPEDTDKPVQDTTNKPEQKPAESDKTVKTDDNSQTILYGLMLSLSVVGAGIVVLNKKREKLLNK</sequence>
<dbReference type="RefSeq" id="WP_087357242.1">
    <property type="nucleotide sequence ID" value="NZ_NFLJ01000005.1"/>
</dbReference>
<evidence type="ECO:0000256" key="1">
    <source>
        <dbReference type="SAM" id="MobiDB-lite"/>
    </source>
</evidence>
<organism evidence="4 5">
    <name type="scientific">Massilimicrobiota timonensis</name>
    <dbReference type="NCBI Taxonomy" id="1776392"/>
    <lineage>
        <taxon>Bacteria</taxon>
        <taxon>Bacillati</taxon>
        <taxon>Bacillota</taxon>
        <taxon>Erysipelotrichia</taxon>
        <taxon>Erysipelotrichales</taxon>
        <taxon>Erysipelotrichaceae</taxon>
        <taxon>Massilimicrobiota</taxon>
    </lineage>
</organism>
<keyword evidence="3" id="KW-0732">Signal</keyword>
<evidence type="ECO:0008006" key="6">
    <source>
        <dbReference type="Google" id="ProtNLM"/>
    </source>
</evidence>
<dbReference type="OrthoDB" id="2082411at2"/>
<feature type="compositionally biased region" description="Low complexity" evidence="1">
    <location>
        <begin position="435"/>
        <end position="446"/>
    </location>
</feature>